<dbReference type="SUPFAM" id="SSF53335">
    <property type="entry name" value="S-adenosyl-L-methionine-dependent methyltransferases"/>
    <property type="match status" value="1"/>
</dbReference>
<organism evidence="8 9">
    <name type="scientific">Oligella urethralis DNF00040</name>
    <dbReference type="NCBI Taxonomy" id="1401065"/>
    <lineage>
        <taxon>Bacteria</taxon>
        <taxon>Pseudomonadati</taxon>
        <taxon>Pseudomonadota</taxon>
        <taxon>Betaproteobacteria</taxon>
        <taxon>Burkholderiales</taxon>
        <taxon>Alcaligenaceae</taxon>
        <taxon>Oligella</taxon>
    </lineage>
</organism>
<dbReference type="PANTHER" id="PTHR11265">
    <property type="entry name" value="S-ADENOSYL-METHYLTRANSFERASE MRAW"/>
    <property type="match status" value="1"/>
</dbReference>
<keyword evidence="5 7" id="KW-0808">Transferase</keyword>
<keyword evidence="6 7" id="KW-0949">S-adenosyl-L-methionine</keyword>
<feature type="binding site" evidence="7">
    <location>
        <position position="72"/>
    </location>
    <ligand>
        <name>S-adenosyl-L-methionine</name>
        <dbReference type="ChEBI" id="CHEBI:59789"/>
    </ligand>
</feature>
<comment type="caution">
    <text evidence="8">The sequence shown here is derived from an EMBL/GenBank/DDBJ whole genome shotgun (WGS) entry which is preliminary data.</text>
</comment>
<dbReference type="GO" id="GO:0070475">
    <property type="term" value="P:rRNA base methylation"/>
    <property type="evidence" value="ECO:0007669"/>
    <property type="project" value="UniProtKB-UniRule"/>
</dbReference>
<dbReference type="GO" id="GO:0071424">
    <property type="term" value="F:rRNA (cytosine-N4-)-methyltransferase activity"/>
    <property type="evidence" value="ECO:0007669"/>
    <property type="project" value="UniProtKB-UniRule"/>
</dbReference>
<protein>
    <recommendedName>
        <fullName evidence="7">Ribosomal RNA small subunit methyltransferase H</fullName>
        <ecNumber evidence="7">2.1.1.199</ecNumber>
    </recommendedName>
    <alternativeName>
        <fullName evidence="7">16S rRNA m(4)C1402 methyltransferase</fullName>
    </alternativeName>
    <alternativeName>
        <fullName evidence="7">rRNA (cytosine-N(4)-)-methyltransferase RsmH</fullName>
    </alternativeName>
</protein>
<evidence type="ECO:0000313" key="8">
    <source>
        <dbReference type="EMBL" id="KGF32146.1"/>
    </source>
</evidence>
<dbReference type="Proteomes" id="UP000029629">
    <property type="component" value="Unassembled WGS sequence"/>
</dbReference>
<dbReference type="Gene3D" id="3.40.50.150">
    <property type="entry name" value="Vaccinia Virus protein VP39"/>
    <property type="match status" value="1"/>
</dbReference>
<dbReference type="GeneID" id="93428619"/>
<keyword evidence="2 7" id="KW-0963">Cytoplasm</keyword>
<name>A0A095ZCP3_9BURK</name>
<dbReference type="HAMAP" id="MF_01007">
    <property type="entry name" value="16SrRNA_methyltr_H"/>
    <property type="match status" value="1"/>
</dbReference>
<evidence type="ECO:0000256" key="5">
    <source>
        <dbReference type="ARBA" id="ARBA00022679"/>
    </source>
</evidence>
<dbReference type="FunFam" id="1.10.150.170:FF:000001">
    <property type="entry name" value="Ribosomal RNA small subunit methyltransferase H"/>
    <property type="match status" value="1"/>
</dbReference>
<comment type="function">
    <text evidence="7">Specifically methylates the N4 position of cytidine in position 1402 (C1402) of 16S rRNA.</text>
</comment>
<dbReference type="NCBIfam" id="TIGR00006">
    <property type="entry name" value="16S rRNA (cytosine(1402)-N(4))-methyltransferase RsmH"/>
    <property type="match status" value="1"/>
</dbReference>
<evidence type="ECO:0000256" key="1">
    <source>
        <dbReference type="ARBA" id="ARBA00010396"/>
    </source>
</evidence>
<dbReference type="OrthoDB" id="9806637at2"/>
<comment type="similarity">
    <text evidence="1 7">Belongs to the methyltransferase superfamily. RsmH family.</text>
</comment>
<keyword evidence="3 7" id="KW-0698">rRNA processing</keyword>
<reference evidence="8 9" key="1">
    <citation type="submission" date="2014-07" db="EMBL/GenBank/DDBJ databases">
        <authorList>
            <person name="McCorrison J."/>
            <person name="Sanka R."/>
            <person name="Torralba M."/>
            <person name="Gillis M."/>
            <person name="Haft D.H."/>
            <person name="Methe B."/>
            <person name="Sutton G."/>
            <person name="Nelson K.E."/>
        </authorList>
    </citation>
    <scope>NUCLEOTIDE SEQUENCE [LARGE SCALE GENOMIC DNA]</scope>
    <source>
        <strain evidence="8 9">DNF00040</strain>
    </source>
</reference>
<dbReference type="EC" id="2.1.1.199" evidence="7"/>
<dbReference type="eggNOG" id="COG0275">
    <property type="taxonomic scope" value="Bacteria"/>
</dbReference>
<dbReference type="PIRSF" id="PIRSF004486">
    <property type="entry name" value="MraW"/>
    <property type="match status" value="1"/>
</dbReference>
<dbReference type="Pfam" id="PF01795">
    <property type="entry name" value="Methyltransf_5"/>
    <property type="match status" value="1"/>
</dbReference>
<evidence type="ECO:0000256" key="6">
    <source>
        <dbReference type="ARBA" id="ARBA00022691"/>
    </source>
</evidence>
<proteinExistence type="inferred from homology"/>
<evidence type="ECO:0000256" key="3">
    <source>
        <dbReference type="ARBA" id="ARBA00022552"/>
    </source>
</evidence>
<feature type="binding site" evidence="7">
    <location>
        <begin position="52"/>
        <end position="54"/>
    </location>
    <ligand>
        <name>S-adenosyl-L-methionine</name>
        <dbReference type="ChEBI" id="CHEBI:59789"/>
    </ligand>
</feature>
<feature type="binding site" evidence="7">
    <location>
        <position position="98"/>
    </location>
    <ligand>
        <name>S-adenosyl-L-methionine</name>
        <dbReference type="ChEBI" id="CHEBI:59789"/>
    </ligand>
</feature>
<sequence>MSQDFSHTTVLLHATVNALVDPHFNAKSKAVHSPLPAQQKDGVFVDGTFGRGGHSRYLLSHLSPKAKLFVFDKDPAAIEVAAALRAEDPRVIVVHDAFSSMAEVLAAHGIGKVQGIMMDLGVSSPQLDDAARGFSFMRDGPLDMRMDTSRGITAAEWLNTASFDEIRGVIKDYGEERYAFQIAKKIVDRRQSGPFRSTLELAQLVASVVKSREKGHHPATRTFQAIRIHINQEHEELSRSLASVLDLLDVGGRLAVISFHSLEDRPVKQAIAQASTLDPALAKLPLRETELPAARLINLGKVQASAEEIKHNPRSRSAMLRVAERTAAE</sequence>
<dbReference type="AlphaFoldDB" id="A0A095ZCP3"/>
<accession>A0A095ZCP3</accession>
<dbReference type="SUPFAM" id="SSF81799">
    <property type="entry name" value="Putative methyltransferase TM0872, insert domain"/>
    <property type="match status" value="1"/>
</dbReference>
<evidence type="ECO:0000256" key="4">
    <source>
        <dbReference type="ARBA" id="ARBA00022603"/>
    </source>
</evidence>
<feature type="binding site" evidence="7">
    <location>
        <position position="119"/>
    </location>
    <ligand>
        <name>S-adenosyl-L-methionine</name>
        <dbReference type="ChEBI" id="CHEBI:59789"/>
    </ligand>
</feature>
<dbReference type="EMBL" id="JRNI01000006">
    <property type="protein sequence ID" value="KGF32146.1"/>
    <property type="molecule type" value="Genomic_DNA"/>
</dbReference>
<keyword evidence="9" id="KW-1185">Reference proteome</keyword>
<comment type="subcellular location">
    <subcellularLocation>
        <location evidence="7">Cytoplasm</location>
    </subcellularLocation>
</comment>
<dbReference type="PANTHER" id="PTHR11265:SF0">
    <property type="entry name" value="12S RRNA N4-METHYLCYTIDINE METHYLTRANSFERASE"/>
    <property type="match status" value="1"/>
</dbReference>
<dbReference type="InterPro" id="IPR023397">
    <property type="entry name" value="SAM-dep_MeTrfase_MraW_recog"/>
</dbReference>
<keyword evidence="4 7" id="KW-0489">Methyltransferase</keyword>
<dbReference type="Gene3D" id="1.10.150.170">
    <property type="entry name" value="Putative methyltransferase TM0872, insert domain"/>
    <property type="match status" value="1"/>
</dbReference>
<gene>
    <name evidence="7" type="primary">rsmH</name>
    <name evidence="8" type="ORF">HMPREF2130_01370</name>
</gene>
<evidence type="ECO:0000313" key="9">
    <source>
        <dbReference type="Proteomes" id="UP000029629"/>
    </source>
</evidence>
<dbReference type="RefSeq" id="WP_018026533.1">
    <property type="nucleotide sequence ID" value="NZ_JRNI01000006.1"/>
</dbReference>
<dbReference type="GO" id="GO:0005737">
    <property type="term" value="C:cytoplasm"/>
    <property type="evidence" value="ECO:0007669"/>
    <property type="project" value="UniProtKB-SubCell"/>
</dbReference>
<dbReference type="InterPro" id="IPR029063">
    <property type="entry name" value="SAM-dependent_MTases_sf"/>
</dbReference>
<evidence type="ECO:0000256" key="7">
    <source>
        <dbReference type="HAMAP-Rule" id="MF_01007"/>
    </source>
</evidence>
<dbReference type="InterPro" id="IPR002903">
    <property type="entry name" value="RsmH"/>
</dbReference>
<evidence type="ECO:0000256" key="2">
    <source>
        <dbReference type="ARBA" id="ARBA00022490"/>
    </source>
</evidence>
<comment type="catalytic activity">
    <reaction evidence="7">
        <text>cytidine(1402) in 16S rRNA + S-adenosyl-L-methionine = N(4)-methylcytidine(1402) in 16S rRNA + S-adenosyl-L-homocysteine + H(+)</text>
        <dbReference type="Rhea" id="RHEA:42928"/>
        <dbReference type="Rhea" id="RHEA-COMP:10286"/>
        <dbReference type="Rhea" id="RHEA-COMP:10287"/>
        <dbReference type="ChEBI" id="CHEBI:15378"/>
        <dbReference type="ChEBI" id="CHEBI:57856"/>
        <dbReference type="ChEBI" id="CHEBI:59789"/>
        <dbReference type="ChEBI" id="CHEBI:74506"/>
        <dbReference type="ChEBI" id="CHEBI:82748"/>
        <dbReference type="EC" id="2.1.1.199"/>
    </reaction>
</comment>
<feature type="binding site" evidence="7">
    <location>
        <position position="126"/>
    </location>
    <ligand>
        <name>S-adenosyl-L-methionine</name>
        <dbReference type="ChEBI" id="CHEBI:59789"/>
    </ligand>
</feature>